<dbReference type="Pfam" id="PF14223">
    <property type="entry name" value="Retrotran_gag_2"/>
    <property type="match status" value="1"/>
</dbReference>
<evidence type="ECO:0000313" key="5">
    <source>
        <dbReference type="Proteomes" id="UP001146120"/>
    </source>
</evidence>
<accession>A0AAV2Z4G0</accession>
<organism evidence="4 5">
    <name type="scientific">Lagenidium giganteum</name>
    <dbReference type="NCBI Taxonomy" id="4803"/>
    <lineage>
        <taxon>Eukaryota</taxon>
        <taxon>Sar</taxon>
        <taxon>Stramenopiles</taxon>
        <taxon>Oomycota</taxon>
        <taxon>Peronosporomycetes</taxon>
        <taxon>Pythiales</taxon>
        <taxon>Pythiaceae</taxon>
    </lineage>
</organism>
<dbReference type="AlphaFoldDB" id="A0AAV2Z4G0"/>
<feature type="domain" description="CCHC-type" evidence="3">
    <location>
        <begin position="204"/>
        <end position="219"/>
    </location>
</feature>
<evidence type="ECO:0000313" key="4">
    <source>
        <dbReference type="EMBL" id="DBA00439.1"/>
    </source>
</evidence>
<feature type="compositionally biased region" description="Polar residues" evidence="2">
    <location>
        <begin position="249"/>
        <end position="259"/>
    </location>
</feature>
<name>A0AAV2Z4G0_9STRA</name>
<keyword evidence="1" id="KW-0862">Zinc</keyword>
<protein>
    <recommendedName>
        <fullName evidence="3">CCHC-type domain-containing protein</fullName>
    </recommendedName>
</protein>
<evidence type="ECO:0000259" key="3">
    <source>
        <dbReference type="PROSITE" id="PS50158"/>
    </source>
</evidence>
<dbReference type="SUPFAM" id="SSF57756">
    <property type="entry name" value="Retrovirus zinc finger-like domains"/>
    <property type="match status" value="1"/>
</dbReference>
<keyword evidence="1" id="KW-0863">Zinc-finger</keyword>
<feature type="region of interest" description="Disordered" evidence="2">
    <location>
        <begin position="173"/>
        <end position="200"/>
    </location>
</feature>
<keyword evidence="5" id="KW-1185">Reference proteome</keyword>
<reference evidence="4" key="2">
    <citation type="journal article" date="2023" name="Microbiol Resour">
        <title>Decontamination and Annotation of the Draft Genome Sequence of the Oomycete Lagenidium giganteum ARSEF 373.</title>
        <authorList>
            <person name="Morgan W.R."/>
            <person name="Tartar A."/>
        </authorList>
    </citation>
    <scope>NUCLEOTIDE SEQUENCE</scope>
    <source>
        <strain evidence="4">ARSEF 373</strain>
    </source>
</reference>
<evidence type="ECO:0000256" key="1">
    <source>
        <dbReference type="PROSITE-ProRule" id="PRU00047"/>
    </source>
</evidence>
<dbReference type="GO" id="GO:0008270">
    <property type="term" value="F:zinc ion binding"/>
    <property type="evidence" value="ECO:0007669"/>
    <property type="project" value="UniProtKB-KW"/>
</dbReference>
<evidence type="ECO:0000256" key="2">
    <source>
        <dbReference type="SAM" id="MobiDB-lite"/>
    </source>
</evidence>
<reference evidence="4" key="1">
    <citation type="submission" date="2022-11" db="EMBL/GenBank/DDBJ databases">
        <authorList>
            <person name="Morgan W.R."/>
            <person name="Tartar A."/>
        </authorList>
    </citation>
    <scope>NUCLEOTIDE SEQUENCE</scope>
    <source>
        <strain evidence="4">ARSEF 373</strain>
    </source>
</reference>
<dbReference type="Pfam" id="PF00098">
    <property type="entry name" value="zf-CCHC"/>
    <property type="match status" value="1"/>
</dbReference>
<dbReference type="PROSITE" id="PS50158">
    <property type="entry name" value="ZF_CCHC"/>
    <property type="match status" value="1"/>
</dbReference>
<dbReference type="InterPro" id="IPR036875">
    <property type="entry name" value="Znf_CCHC_sf"/>
</dbReference>
<dbReference type="Gene3D" id="4.10.60.10">
    <property type="entry name" value="Zinc finger, CCHC-type"/>
    <property type="match status" value="1"/>
</dbReference>
<gene>
    <name evidence="4" type="ORF">N0F65_012970</name>
</gene>
<comment type="caution">
    <text evidence="4">The sequence shown here is derived from an EMBL/GenBank/DDBJ whole genome shotgun (WGS) entry which is preliminary data.</text>
</comment>
<sequence>MFIMVFKEQGLWKVVNGDISREGLKSDEDVSDYDVNNIKARRLLAMSMTPGMLERYRCYDTGKKMWEKLVDRFEHRSDKIGRIHAARRVRTELWETKFDLNSDIELHRLVNLRTELIRYGGTMSDEEMVEVIIYSFPALQPEFESFRNVWHNPNGLPQLDDVIEMVKGVHARWTNSKRNTGKHRKPKTDGADKSNDSGAKPTWRKCYRCGAKGHLKKDCTAPDKSTGDVKSDEPKSAMYTQVKREDIAKSTQLEDGNLR</sequence>
<keyword evidence="1" id="KW-0479">Metal-binding</keyword>
<dbReference type="InterPro" id="IPR001878">
    <property type="entry name" value="Znf_CCHC"/>
</dbReference>
<dbReference type="GO" id="GO:0003676">
    <property type="term" value="F:nucleic acid binding"/>
    <property type="evidence" value="ECO:0007669"/>
    <property type="project" value="InterPro"/>
</dbReference>
<dbReference type="SMART" id="SM00343">
    <property type="entry name" value="ZnF_C2HC"/>
    <property type="match status" value="1"/>
</dbReference>
<feature type="region of interest" description="Disordered" evidence="2">
    <location>
        <begin position="213"/>
        <end position="259"/>
    </location>
</feature>
<feature type="compositionally biased region" description="Basic and acidic residues" evidence="2">
    <location>
        <begin position="216"/>
        <end position="235"/>
    </location>
</feature>
<proteinExistence type="predicted"/>
<dbReference type="EMBL" id="DAKRPA010000064">
    <property type="protein sequence ID" value="DBA00439.1"/>
    <property type="molecule type" value="Genomic_DNA"/>
</dbReference>
<dbReference type="Proteomes" id="UP001146120">
    <property type="component" value="Unassembled WGS sequence"/>
</dbReference>